<keyword evidence="3" id="KW-1185">Reference proteome</keyword>
<feature type="region of interest" description="Disordered" evidence="1">
    <location>
        <begin position="27"/>
        <end position="176"/>
    </location>
</feature>
<organism evidence="2 3">
    <name type="scientific">Caligus rogercresseyi</name>
    <name type="common">Sea louse</name>
    <dbReference type="NCBI Taxonomy" id="217165"/>
    <lineage>
        <taxon>Eukaryota</taxon>
        <taxon>Metazoa</taxon>
        <taxon>Ecdysozoa</taxon>
        <taxon>Arthropoda</taxon>
        <taxon>Crustacea</taxon>
        <taxon>Multicrustacea</taxon>
        <taxon>Hexanauplia</taxon>
        <taxon>Copepoda</taxon>
        <taxon>Siphonostomatoida</taxon>
        <taxon>Caligidae</taxon>
        <taxon>Caligus</taxon>
    </lineage>
</organism>
<feature type="compositionally biased region" description="Low complexity" evidence="1">
    <location>
        <begin position="104"/>
        <end position="117"/>
    </location>
</feature>
<dbReference type="Proteomes" id="UP000595437">
    <property type="component" value="Chromosome 13"/>
</dbReference>
<protein>
    <submittedName>
        <fullName evidence="2">LOC100882374</fullName>
    </submittedName>
</protein>
<evidence type="ECO:0000256" key="1">
    <source>
        <dbReference type="SAM" id="MobiDB-lite"/>
    </source>
</evidence>
<evidence type="ECO:0000313" key="2">
    <source>
        <dbReference type="EMBL" id="QQP38269.1"/>
    </source>
</evidence>
<feature type="compositionally biased region" description="Basic and acidic residues" evidence="1">
    <location>
        <begin position="162"/>
        <end position="176"/>
    </location>
</feature>
<reference evidence="3" key="1">
    <citation type="submission" date="2021-01" db="EMBL/GenBank/DDBJ databases">
        <title>Caligus Genome Assembly.</title>
        <authorList>
            <person name="Gallardo-Escarate C."/>
        </authorList>
    </citation>
    <scope>NUCLEOTIDE SEQUENCE [LARGE SCALE GENOMIC DNA]</scope>
</reference>
<proteinExistence type="predicted"/>
<name>A0A7T8GUX9_CALRO</name>
<evidence type="ECO:0000313" key="3">
    <source>
        <dbReference type="Proteomes" id="UP000595437"/>
    </source>
</evidence>
<gene>
    <name evidence="2" type="ORF">FKW44_018797</name>
</gene>
<accession>A0A7T8GUX9</accession>
<sequence length="176" mass="19227">MSIGLLKVAELLKVKGLVEEEREKLLSAAAKDGRPIISLTDSEKNNNGGSPPNGDVPKSGARNGSNKEDPRGFNMYGQGLPIWPLSGMFPGAHNLFSEGAKAEQQQQQQAQQHANNHSPSSERRSDWGGGHKRKKTSGMNKQDHNSSPHPHHHNNSTQSPATRKDDEQVNIKDETI</sequence>
<dbReference type="AlphaFoldDB" id="A0A7T8GUX9"/>
<dbReference type="EMBL" id="CP045902">
    <property type="protein sequence ID" value="QQP38269.1"/>
    <property type="molecule type" value="Genomic_DNA"/>
</dbReference>